<dbReference type="HAMAP" id="MF_01970">
    <property type="entry name" value="Kynureninase"/>
    <property type="match status" value="1"/>
</dbReference>
<feature type="binding site" evidence="4">
    <location>
        <position position="354"/>
    </location>
    <ligand>
        <name>pyridoxal 5'-phosphate</name>
        <dbReference type="ChEBI" id="CHEBI:597326"/>
    </ligand>
</feature>
<feature type="modified residue" description="N6-(pyridoxal phosphate)lysine" evidence="4">
    <location>
        <position position="297"/>
    </location>
</feature>
<dbReference type="AlphaFoldDB" id="A0A8J1U9F6"/>
<accession>A0A8J1U9F6</accession>
<evidence type="ECO:0000256" key="5">
    <source>
        <dbReference type="PIRNR" id="PIRNR038800"/>
    </source>
</evidence>
<dbReference type="GO" id="GO:0019441">
    <property type="term" value="P:L-tryptophan catabolic process to kynurenine"/>
    <property type="evidence" value="ECO:0007669"/>
    <property type="project" value="TreeGrafter"/>
</dbReference>
<reference evidence="6" key="1">
    <citation type="submission" date="2022-03" db="EMBL/GenBank/DDBJ databases">
        <authorList>
            <person name="Martin C."/>
        </authorList>
    </citation>
    <scope>NUCLEOTIDE SEQUENCE</scope>
</reference>
<dbReference type="GO" id="GO:0034354">
    <property type="term" value="P:'de novo' NAD+ biosynthetic process from L-tryptophan"/>
    <property type="evidence" value="ECO:0007669"/>
    <property type="project" value="UniProtKB-UniRule"/>
</dbReference>
<feature type="binding site" evidence="4">
    <location>
        <position position="159"/>
    </location>
    <ligand>
        <name>pyridoxal 5'-phosphate</name>
        <dbReference type="ChEBI" id="CHEBI:597326"/>
    </ligand>
</feature>
<dbReference type="UniPathway" id="UPA00253">
    <property type="reaction ID" value="UER00329"/>
</dbReference>
<comment type="subunit">
    <text evidence="4 5">Homodimer.</text>
</comment>
<dbReference type="InterPro" id="IPR015422">
    <property type="entry name" value="PyrdxlP-dep_Trfase_small"/>
</dbReference>
<comment type="pathway">
    <text evidence="4 5">Cofactor biosynthesis; NAD(+) biosynthesis; quinolinate from L-kynurenine: step 2/3.</text>
</comment>
<dbReference type="InterPro" id="IPR015424">
    <property type="entry name" value="PyrdxlP-dep_Trfase"/>
</dbReference>
<dbReference type="PANTHER" id="PTHR14084">
    <property type="entry name" value="KYNURENINASE"/>
    <property type="match status" value="1"/>
</dbReference>
<comment type="cofactor">
    <cofactor evidence="4 5">
        <name>pyridoxal 5'-phosphate</name>
        <dbReference type="ChEBI" id="CHEBI:597326"/>
    </cofactor>
</comment>
<protein>
    <recommendedName>
        <fullName evidence="4 5">Kynureninase</fullName>
        <ecNumber evidence="4 5">3.7.1.3</ecNumber>
    </recommendedName>
    <alternativeName>
        <fullName evidence="4">L-kynurenine hydrolase</fullName>
    </alternativeName>
</protein>
<comment type="catalytic activity">
    <reaction evidence="5">
        <text>3-hydroxy-L-kynurenine + H2O = 3-hydroxyanthranilate + L-alanine + H(+)</text>
        <dbReference type="Rhea" id="RHEA:25143"/>
        <dbReference type="ChEBI" id="CHEBI:15377"/>
        <dbReference type="ChEBI" id="CHEBI:15378"/>
        <dbReference type="ChEBI" id="CHEBI:36559"/>
        <dbReference type="ChEBI" id="CHEBI:57972"/>
        <dbReference type="ChEBI" id="CHEBI:58125"/>
        <dbReference type="EC" id="3.7.1.3"/>
    </reaction>
</comment>
<dbReference type="PIRSF" id="PIRSF038800">
    <property type="entry name" value="KYNU"/>
    <property type="match status" value="1"/>
</dbReference>
<dbReference type="Gene3D" id="3.40.640.10">
    <property type="entry name" value="Type I PLP-dependent aspartate aminotransferase-like (Major domain)"/>
    <property type="match status" value="1"/>
</dbReference>
<dbReference type="PANTHER" id="PTHR14084:SF0">
    <property type="entry name" value="KYNURENINASE"/>
    <property type="match status" value="1"/>
</dbReference>
<name>A0A8J1U9F6_OWEFU</name>
<dbReference type="EMBL" id="CAIIXF020000001">
    <property type="protein sequence ID" value="CAH1773024.1"/>
    <property type="molecule type" value="Genomic_DNA"/>
</dbReference>
<evidence type="ECO:0000313" key="7">
    <source>
        <dbReference type="Proteomes" id="UP000749559"/>
    </source>
</evidence>
<gene>
    <name evidence="4" type="primary">KYNU</name>
    <name evidence="6" type="ORF">OFUS_LOCUS674</name>
</gene>
<dbReference type="Gene3D" id="3.90.1150.10">
    <property type="entry name" value="Aspartate Aminotransferase, domain 1"/>
    <property type="match status" value="1"/>
</dbReference>
<keyword evidence="2 4" id="KW-0378">Hydrolase</keyword>
<dbReference type="FunFam" id="3.40.640.10:FF:000031">
    <property type="entry name" value="Kynureninase"/>
    <property type="match status" value="1"/>
</dbReference>
<keyword evidence="3 4" id="KW-0663">Pyridoxal phosphate</keyword>
<feature type="binding site" evidence="4">
    <location>
        <position position="274"/>
    </location>
    <ligand>
        <name>pyridoxal 5'-phosphate</name>
        <dbReference type="ChEBI" id="CHEBI:597326"/>
    </ligand>
</feature>
<feature type="binding site" evidence="4">
    <location>
        <position position="242"/>
    </location>
    <ligand>
        <name>pyridoxal 5'-phosphate</name>
        <dbReference type="ChEBI" id="CHEBI:597326"/>
    </ligand>
</feature>
<evidence type="ECO:0000256" key="1">
    <source>
        <dbReference type="ARBA" id="ARBA00022642"/>
    </source>
</evidence>
<comment type="subcellular location">
    <subcellularLocation>
        <location evidence="4 5">Cytoplasm</location>
    </subcellularLocation>
</comment>
<evidence type="ECO:0000256" key="4">
    <source>
        <dbReference type="HAMAP-Rule" id="MF_03017"/>
    </source>
</evidence>
<dbReference type="SUPFAM" id="SSF53383">
    <property type="entry name" value="PLP-dependent transferases"/>
    <property type="match status" value="1"/>
</dbReference>
<dbReference type="GO" id="GO:0030429">
    <property type="term" value="F:kynureninase activity"/>
    <property type="evidence" value="ECO:0007669"/>
    <property type="project" value="UniProtKB-UniRule"/>
</dbReference>
<evidence type="ECO:0000256" key="2">
    <source>
        <dbReference type="ARBA" id="ARBA00022801"/>
    </source>
</evidence>
<feature type="binding site" evidence="4">
    <location>
        <position position="158"/>
    </location>
    <ligand>
        <name>pyridoxal 5'-phosphate</name>
        <dbReference type="ChEBI" id="CHEBI:597326"/>
    </ligand>
</feature>
<dbReference type="GO" id="GO:0097053">
    <property type="term" value="P:L-kynurenine catabolic process"/>
    <property type="evidence" value="ECO:0007669"/>
    <property type="project" value="UniProtKB-UniRule"/>
</dbReference>
<comment type="function">
    <text evidence="4 5">Catalyzes the cleavage of L-kynurenine (L-Kyn) and L-3-hydroxykynurenine (L-3OHKyn) into anthranilic acid (AA) and 3-hydroxyanthranilic acid (3-OHAA), respectively.</text>
</comment>
<evidence type="ECO:0000313" key="6">
    <source>
        <dbReference type="EMBL" id="CAH1773024.1"/>
    </source>
</evidence>
<dbReference type="UniPathway" id="UPA00334">
    <property type="reaction ID" value="UER00455"/>
</dbReference>
<dbReference type="EC" id="3.7.1.3" evidence="4 5"/>
<sequence>MAAVEKRSLSDDIEASPAKVQKYDATSTLPSTKLKARANELGLSFTGLEFAKRMDDDDPLQHFRNKFIYPLNEDLPSFDPSLIRGDDECVYLCGNSLGLQPKEAKQCVNRELDKWGKIGLHGHFKGEMPWAFADECVDELSAKVVGAKREEVAIMNGLTVNLHLLLVSFYRPTAKRHKVLLESRAFPSDHYAIESQIRLHGYDPATSMVCLEPREGEHILRTEDILARIASEGDEIACVLFSGIQYYTGQVFDMPAITKAGHEKGCYVGFDLAHAVGNIELQLHDWDVDFACWCTYKYLNTGAGGIAGAFIHKKHAKNDFPKLSGWWGHKMDTRFNMDNKMDLANGAHGYRVSNPPPLLCATLEASLKVFNETSMSALREKSKLLTAYLEMLLDEHYPRPTPANPHSRPYAEVISPRDPDQRGCQLSIMFSVSLKNVYTELEKRGVVCDVRKPYVIRIAPAPLYNSFKDVHRFVQLLGDSLVAAHVNSTTEGV</sequence>
<dbReference type="GO" id="GO:0019805">
    <property type="term" value="P:quinolinate biosynthetic process"/>
    <property type="evidence" value="ECO:0007669"/>
    <property type="project" value="UniProtKB-UniRule"/>
</dbReference>
<dbReference type="GO" id="GO:0005737">
    <property type="term" value="C:cytoplasm"/>
    <property type="evidence" value="ECO:0007669"/>
    <property type="project" value="UniProtKB-SubCell"/>
</dbReference>
<dbReference type="InterPro" id="IPR015421">
    <property type="entry name" value="PyrdxlP-dep_Trfase_major"/>
</dbReference>
<evidence type="ECO:0000256" key="3">
    <source>
        <dbReference type="ARBA" id="ARBA00022898"/>
    </source>
</evidence>
<dbReference type="GO" id="GO:0043420">
    <property type="term" value="P:anthranilate metabolic process"/>
    <property type="evidence" value="ECO:0007669"/>
    <property type="project" value="UniProtKB-UniRule"/>
</dbReference>
<comment type="similarity">
    <text evidence="4 5">Belongs to the kynureninase family.</text>
</comment>
<feature type="binding site" evidence="4">
    <location>
        <position position="296"/>
    </location>
    <ligand>
        <name>pyridoxal 5'-phosphate</name>
        <dbReference type="ChEBI" id="CHEBI:597326"/>
    </ligand>
</feature>
<comment type="pathway">
    <text evidence="4 5">Amino-acid degradation; L-kynurenine degradation; L-alanine and anthranilate from L-kynurenine: step 1/1.</text>
</comment>
<dbReference type="Pfam" id="PF22580">
    <property type="entry name" value="KYNU_C"/>
    <property type="match status" value="1"/>
</dbReference>
<feature type="binding site" evidence="4">
    <location>
        <position position="326"/>
    </location>
    <ligand>
        <name>pyridoxal 5'-phosphate</name>
        <dbReference type="ChEBI" id="CHEBI:597326"/>
    </ligand>
</feature>
<keyword evidence="7" id="KW-1185">Reference proteome</keyword>
<proteinExistence type="inferred from homology"/>
<comment type="caution">
    <text evidence="6">The sequence shown here is derived from an EMBL/GenBank/DDBJ whole genome shotgun (WGS) entry which is preliminary data.</text>
</comment>
<dbReference type="NCBIfam" id="TIGR01814">
    <property type="entry name" value="kynureninase"/>
    <property type="match status" value="1"/>
</dbReference>
<feature type="binding site" evidence="4">
    <location>
        <begin position="186"/>
        <end position="189"/>
    </location>
    <ligand>
        <name>pyridoxal 5'-phosphate</name>
        <dbReference type="ChEBI" id="CHEBI:597326"/>
    </ligand>
</feature>
<dbReference type="OrthoDB" id="5978656at2759"/>
<comment type="catalytic activity">
    <reaction evidence="4 5">
        <text>L-kynurenine + H2O = anthranilate + L-alanine + H(+)</text>
        <dbReference type="Rhea" id="RHEA:16813"/>
        <dbReference type="ChEBI" id="CHEBI:15377"/>
        <dbReference type="ChEBI" id="CHEBI:15378"/>
        <dbReference type="ChEBI" id="CHEBI:16567"/>
        <dbReference type="ChEBI" id="CHEBI:57959"/>
        <dbReference type="ChEBI" id="CHEBI:57972"/>
        <dbReference type="EC" id="3.7.1.3"/>
    </reaction>
</comment>
<dbReference type="Proteomes" id="UP000749559">
    <property type="component" value="Unassembled WGS sequence"/>
</dbReference>
<dbReference type="InterPro" id="IPR010111">
    <property type="entry name" value="Kynureninase"/>
</dbReference>
<feature type="binding site" evidence="4">
    <location>
        <position position="271"/>
    </location>
    <ligand>
        <name>pyridoxal 5'-phosphate</name>
        <dbReference type="ChEBI" id="CHEBI:597326"/>
    </ligand>
</feature>
<keyword evidence="1 4" id="KW-0662">Pyridine nucleotide biosynthesis</keyword>
<dbReference type="GO" id="GO:0030170">
    <property type="term" value="F:pyridoxal phosphate binding"/>
    <property type="evidence" value="ECO:0007669"/>
    <property type="project" value="UniProtKB-UniRule"/>
</dbReference>
<organism evidence="6 7">
    <name type="scientific">Owenia fusiformis</name>
    <name type="common">Polychaete worm</name>
    <dbReference type="NCBI Taxonomy" id="6347"/>
    <lineage>
        <taxon>Eukaryota</taxon>
        <taxon>Metazoa</taxon>
        <taxon>Spiralia</taxon>
        <taxon>Lophotrochozoa</taxon>
        <taxon>Annelida</taxon>
        <taxon>Polychaeta</taxon>
        <taxon>Sedentaria</taxon>
        <taxon>Canalipalpata</taxon>
        <taxon>Sabellida</taxon>
        <taxon>Oweniida</taxon>
        <taxon>Oweniidae</taxon>
        <taxon>Owenia</taxon>
    </lineage>
</organism>
<keyword evidence="4 5" id="KW-0963">Cytoplasm</keyword>